<dbReference type="AlphaFoldDB" id="A0A286TU36"/>
<dbReference type="NCBIfam" id="TIGR01974">
    <property type="entry name" value="NDH_I_L"/>
    <property type="match status" value="1"/>
</dbReference>
<keyword evidence="2 5" id="KW-0812">Transmembrane</keyword>
<evidence type="ECO:0000256" key="4">
    <source>
        <dbReference type="ARBA" id="ARBA00023136"/>
    </source>
</evidence>
<sequence length="647" mass="70918">MSIISGISFLDLICFVLLFPLVGAIINGFLGKRLNKSIVGFIGCAAIGLSFIVAVLVLLDLLKLAPEHRVFEKDYFTWIGSGTFEALAGLQVDPLSVVMILVVTGVGFLIHVYSIGYMHEDESFYRYFTYLNLFTFSMLLLVLANNFLLMFIGWEGVGLCSYLLIGFWFEKKSASAAGKKAFIVNRVGDFGFILAILFIFVTFHTIDFTEVFHAAPEHLQTGSSIIVIITLLLFVGAVGKSAQIPLYTWLPDAMEGPTPVSALIHAATMVTAGVYMVVRCNVLYTLSPFSLSVVAVIGGATALFAATIGLAQNDIKRVLAYSTVSQIGYMFLACGLGAYITGVFHLITHAFFKALLFLGSGSVIHGLGGEQDMRKMGALKKYMPVTYITFFIGTLAIAGIPPFAGFFSKDEILLEAYTKGNLFLWGLGAFAALLTAFYMFRLLFMTFHGKSRMDSDVEAHVHESPKSILVPLIVLAILSVFGGFLGFPTLSAINNFLAPVIGDGHHGLAHGGEEHHPSFVLMFSMMGVSTGIAIVGIMLAFIMYISRPDLPGAIARNFKWMYKVIFNKYYVDEIYDETFVKPTIWFSRGLWKIVDVGMIDGFVNAVGRLVILKGEVLKLFQTGFVRNYAFSIMLGGIIIIVCSILFL</sequence>
<keyword evidence="4 6" id="KW-0472">Membrane</keyword>
<dbReference type="RefSeq" id="WP_096892530.1">
    <property type="nucleotide sequence ID" value="NZ_BAOS01000003.1"/>
</dbReference>
<name>A0A286TU36_9BACT</name>
<evidence type="ECO:0000256" key="5">
    <source>
        <dbReference type="RuleBase" id="RU000320"/>
    </source>
</evidence>
<dbReference type="Pfam" id="PF00662">
    <property type="entry name" value="Proton_antipo_N"/>
    <property type="match status" value="1"/>
</dbReference>
<feature type="transmembrane region" description="Helical" evidence="6">
    <location>
        <begin position="628"/>
        <end position="646"/>
    </location>
</feature>
<dbReference type="GO" id="GO:0008137">
    <property type="term" value="F:NADH dehydrogenase (ubiquinone) activity"/>
    <property type="evidence" value="ECO:0007669"/>
    <property type="project" value="InterPro"/>
</dbReference>
<feature type="transmembrane region" description="Helical" evidence="6">
    <location>
        <begin position="290"/>
        <end position="311"/>
    </location>
</feature>
<feature type="domain" description="NADH-Ubiquinone oxidoreductase (complex I) chain 5 N-terminal" evidence="8">
    <location>
        <begin position="78"/>
        <end position="128"/>
    </location>
</feature>
<dbReference type="PRINTS" id="PR01435">
    <property type="entry name" value="NPOXDRDTASE5"/>
</dbReference>
<dbReference type="PANTHER" id="PTHR42829">
    <property type="entry name" value="NADH-UBIQUINONE OXIDOREDUCTASE CHAIN 5"/>
    <property type="match status" value="1"/>
</dbReference>
<feature type="transmembrane region" description="Helical" evidence="6">
    <location>
        <begin position="346"/>
        <end position="364"/>
    </location>
</feature>
<comment type="caution">
    <text evidence="9">The sequence shown here is derived from an EMBL/GenBank/DDBJ whole genome shotgun (WGS) entry which is preliminary data.</text>
</comment>
<evidence type="ECO:0000259" key="8">
    <source>
        <dbReference type="Pfam" id="PF00662"/>
    </source>
</evidence>
<feature type="transmembrane region" description="Helical" evidence="6">
    <location>
        <begin position="424"/>
        <end position="447"/>
    </location>
</feature>
<feature type="transmembrane region" description="Helical" evidence="6">
    <location>
        <begin position="6"/>
        <end position="26"/>
    </location>
</feature>
<reference evidence="10" key="1">
    <citation type="journal article" date="2017" name="Environ. Microbiol. Rep.">
        <title>Genetic Diversity of Marine Anaerobic Ammonium-Oxidizing Bacteria as Revealed by Genomic and Proteomic Analyses of 'Candidatus Scalindua japonica'.</title>
        <authorList>
            <person name="Oshiki M."/>
            <person name="Mizuto K."/>
            <person name="Kimura Z."/>
            <person name="Kindaichi T."/>
            <person name="Satoh H."/>
            <person name="Okabe S."/>
        </authorList>
    </citation>
    <scope>NUCLEOTIDE SEQUENCE [LARGE SCALE GENOMIC DNA]</scope>
    <source>
        <strain evidence="10">husup-a2</strain>
    </source>
</reference>
<dbReference type="InterPro" id="IPR001750">
    <property type="entry name" value="ND/Mrp_TM"/>
</dbReference>
<accession>A0A286TU36</accession>
<dbReference type="PRINTS" id="PR01434">
    <property type="entry name" value="NADHDHGNASE5"/>
</dbReference>
<dbReference type="GO" id="GO:0016020">
    <property type="term" value="C:membrane"/>
    <property type="evidence" value="ECO:0007669"/>
    <property type="project" value="UniProtKB-SubCell"/>
</dbReference>
<evidence type="ECO:0000256" key="1">
    <source>
        <dbReference type="ARBA" id="ARBA00004127"/>
    </source>
</evidence>
<feature type="domain" description="NADH:quinone oxidoreductase/Mrp antiporter transmembrane" evidence="7">
    <location>
        <begin position="144"/>
        <end position="435"/>
    </location>
</feature>
<comment type="subcellular location">
    <subcellularLocation>
        <location evidence="1">Endomembrane system</location>
        <topology evidence="1">Multi-pass membrane protein</topology>
    </subcellularLocation>
    <subcellularLocation>
        <location evidence="5">Membrane</location>
        <topology evidence="5">Multi-pass membrane protein</topology>
    </subcellularLocation>
</comment>
<protein>
    <submittedName>
        <fullName evidence="9">NADH dehydrogenase I chainL</fullName>
    </submittedName>
</protein>
<feature type="transmembrane region" description="Helical" evidence="6">
    <location>
        <begin position="385"/>
        <end position="404"/>
    </location>
</feature>
<feature type="transmembrane region" description="Helical" evidence="6">
    <location>
        <begin position="95"/>
        <end position="115"/>
    </location>
</feature>
<dbReference type="InterPro" id="IPR001516">
    <property type="entry name" value="Proton_antipo_N"/>
</dbReference>
<evidence type="ECO:0000313" key="10">
    <source>
        <dbReference type="Proteomes" id="UP000218542"/>
    </source>
</evidence>
<feature type="transmembrane region" description="Helical" evidence="6">
    <location>
        <begin position="38"/>
        <end position="59"/>
    </location>
</feature>
<feature type="transmembrane region" description="Helical" evidence="6">
    <location>
        <begin position="127"/>
        <end position="145"/>
    </location>
</feature>
<proteinExistence type="predicted"/>
<evidence type="ECO:0000256" key="6">
    <source>
        <dbReference type="SAM" id="Phobius"/>
    </source>
</evidence>
<evidence type="ECO:0000256" key="2">
    <source>
        <dbReference type="ARBA" id="ARBA00022692"/>
    </source>
</evidence>
<feature type="transmembrane region" description="Helical" evidence="6">
    <location>
        <begin position="151"/>
        <end position="169"/>
    </location>
</feature>
<dbReference type="NCBIfam" id="NF005141">
    <property type="entry name" value="PRK06590.1"/>
    <property type="match status" value="1"/>
</dbReference>
<feature type="transmembrane region" description="Helical" evidence="6">
    <location>
        <begin position="190"/>
        <end position="206"/>
    </location>
</feature>
<dbReference type="GO" id="GO:0015990">
    <property type="term" value="P:electron transport coupled proton transport"/>
    <property type="evidence" value="ECO:0007669"/>
    <property type="project" value="TreeGrafter"/>
</dbReference>
<dbReference type="OrthoDB" id="9807568at2"/>
<keyword evidence="10" id="KW-1185">Reference proteome</keyword>
<dbReference type="GO" id="GO:0042773">
    <property type="term" value="P:ATP synthesis coupled electron transport"/>
    <property type="evidence" value="ECO:0007669"/>
    <property type="project" value="InterPro"/>
</dbReference>
<feature type="transmembrane region" description="Helical" evidence="6">
    <location>
        <begin position="260"/>
        <end position="278"/>
    </location>
</feature>
<feature type="transmembrane region" description="Helical" evidence="6">
    <location>
        <begin position="468"/>
        <end position="487"/>
    </location>
</feature>
<dbReference type="PANTHER" id="PTHR42829:SF2">
    <property type="entry name" value="NADH-UBIQUINONE OXIDOREDUCTASE CHAIN 5"/>
    <property type="match status" value="1"/>
</dbReference>
<dbReference type="EMBL" id="BAOS01000003">
    <property type="protein sequence ID" value="GAX59402.1"/>
    <property type="molecule type" value="Genomic_DNA"/>
</dbReference>
<gene>
    <name evidence="9" type="primary">nuoL</name>
    <name evidence="9" type="ORF">SCALIN_C03_0059</name>
</gene>
<organism evidence="9 10">
    <name type="scientific">Candidatus Scalindua japonica</name>
    <dbReference type="NCBI Taxonomy" id="1284222"/>
    <lineage>
        <taxon>Bacteria</taxon>
        <taxon>Pseudomonadati</taxon>
        <taxon>Planctomycetota</taxon>
        <taxon>Candidatus Brocadiia</taxon>
        <taxon>Candidatus Brocadiales</taxon>
        <taxon>Candidatus Scalinduaceae</taxon>
        <taxon>Candidatus Scalindua</taxon>
    </lineage>
</organism>
<dbReference type="Gene3D" id="1.20.5.2700">
    <property type="match status" value="1"/>
</dbReference>
<dbReference type="Pfam" id="PF00361">
    <property type="entry name" value="Proton_antipo_M"/>
    <property type="match status" value="1"/>
</dbReference>
<evidence type="ECO:0000259" key="7">
    <source>
        <dbReference type="Pfam" id="PF00361"/>
    </source>
</evidence>
<feature type="transmembrane region" description="Helical" evidence="6">
    <location>
        <begin position="519"/>
        <end position="546"/>
    </location>
</feature>
<dbReference type="Proteomes" id="UP000218542">
    <property type="component" value="Unassembled WGS sequence"/>
</dbReference>
<dbReference type="InterPro" id="IPR003945">
    <property type="entry name" value="NU5C-like"/>
</dbReference>
<feature type="transmembrane region" description="Helical" evidence="6">
    <location>
        <begin position="218"/>
        <end position="239"/>
    </location>
</feature>
<dbReference type="GO" id="GO:0012505">
    <property type="term" value="C:endomembrane system"/>
    <property type="evidence" value="ECO:0007669"/>
    <property type="project" value="UniProtKB-SubCell"/>
</dbReference>
<feature type="transmembrane region" description="Helical" evidence="6">
    <location>
        <begin position="318"/>
        <end position="340"/>
    </location>
</feature>
<evidence type="ECO:0000313" key="9">
    <source>
        <dbReference type="EMBL" id="GAX59402.1"/>
    </source>
</evidence>
<keyword evidence="3 6" id="KW-1133">Transmembrane helix</keyword>
<dbReference type="InterPro" id="IPR018393">
    <property type="entry name" value="NADHpl_OxRdtase_5_subgr"/>
</dbReference>
<dbReference type="GO" id="GO:0003954">
    <property type="term" value="F:NADH dehydrogenase activity"/>
    <property type="evidence" value="ECO:0007669"/>
    <property type="project" value="TreeGrafter"/>
</dbReference>
<evidence type="ECO:0000256" key="3">
    <source>
        <dbReference type="ARBA" id="ARBA00022989"/>
    </source>
</evidence>